<sequence length="47" mass="4898">MRERVSLLGGTLDAGPVSGPGGMVWRVRATLPLDDESAQSMSAQTVP</sequence>
<protein>
    <recommendedName>
        <fullName evidence="3">Signal transduction histidine kinase subgroup 3 dimerisation and phosphoacceptor domain-containing protein</fullName>
    </recommendedName>
</protein>
<dbReference type="AlphaFoldDB" id="A0A4D4L8L0"/>
<evidence type="ECO:0000313" key="1">
    <source>
        <dbReference type="EMBL" id="GDY56694.1"/>
    </source>
</evidence>
<evidence type="ECO:0000313" key="2">
    <source>
        <dbReference type="Proteomes" id="UP000301309"/>
    </source>
</evidence>
<comment type="caution">
    <text evidence="1">The sequence shown here is derived from an EMBL/GenBank/DDBJ whole genome shotgun (WGS) entry which is preliminary data.</text>
</comment>
<reference evidence="1 2" key="1">
    <citation type="journal article" date="2020" name="Int. J. Syst. Evol. Microbiol.">
        <title>Reclassification of Streptomyces castelarensis and Streptomyces sporoclivatus as later heterotypic synonyms of Streptomyces antimycoticus.</title>
        <authorList>
            <person name="Komaki H."/>
            <person name="Tamura T."/>
        </authorList>
    </citation>
    <scope>NUCLEOTIDE SEQUENCE [LARGE SCALE GENOMIC DNA]</scope>
    <source>
        <strain evidence="1 2">NBRC 13459</strain>
    </source>
</reference>
<dbReference type="Proteomes" id="UP000301309">
    <property type="component" value="Unassembled WGS sequence"/>
</dbReference>
<name>A0A4D4L8L0_STRVO</name>
<gene>
    <name evidence="1" type="ORF">SVIO_073170</name>
</gene>
<evidence type="ECO:0008006" key="3">
    <source>
        <dbReference type="Google" id="ProtNLM"/>
    </source>
</evidence>
<keyword evidence="2" id="KW-1185">Reference proteome</keyword>
<organism evidence="1 2">
    <name type="scientific">Streptomyces violaceusniger</name>
    <dbReference type="NCBI Taxonomy" id="68280"/>
    <lineage>
        <taxon>Bacteria</taxon>
        <taxon>Bacillati</taxon>
        <taxon>Actinomycetota</taxon>
        <taxon>Actinomycetes</taxon>
        <taxon>Kitasatosporales</taxon>
        <taxon>Streptomycetaceae</taxon>
        <taxon>Streptomyces</taxon>
        <taxon>Streptomyces violaceusniger group</taxon>
    </lineage>
</organism>
<proteinExistence type="predicted"/>
<dbReference type="EMBL" id="BJHW01000001">
    <property type="protein sequence ID" value="GDY56694.1"/>
    <property type="molecule type" value="Genomic_DNA"/>
</dbReference>
<accession>A0A4D4L8L0</accession>